<feature type="domain" description="GRF-type" evidence="8">
    <location>
        <begin position="331"/>
        <end position="375"/>
    </location>
</feature>
<evidence type="ECO:0000313" key="10">
    <source>
        <dbReference type="Proteomes" id="UP001085076"/>
    </source>
</evidence>
<dbReference type="SUPFAM" id="SSF53098">
    <property type="entry name" value="Ribonuclease H-like"/>
    <property type="match status" value="1"/>
</dbReference>
<dbReference type="InterPro" id="IPR013520">
    <property type="entry name" value="Ribonucl_H"/>
</dbReference>
<keyword evidence="10" id="KW-1185">Reference proteome</keyword>
<name>A0A9D5HJ40_9LILI</name>
<reference evidence="9" key="1">
    <citation type="submission" date="2021-03" db="EMBL/GenBank/DDBJ databases">
        <authorList>
            <person name="Li Z."/>
            <person name="Yang C."/>
        </authorList>
    </citation>
    <scope>NUCLEOTIDE SEQUENCE</scope>
    <source>
        <strain evidence="9">Dzin_1.0</strain>
        <tissue evidence="9">Leaf</tissue>
    </source>
</reference>
<dbReference type="GO" id="GO:0000175">
    <property type="term" value="F:3'-5'-RNA exonuclease activity"/>
    <property type="evidence" value="ECO:0007669"/>
    <property type="project" value="InterPro"/>
</dbReference>
<evidence type="ECO:0000256" key="1">
    <source>
        <dbReference type="ARBA" id="ARBA00022722"/>
    </source>
</evidence>
<dbReference type="CDD" id="cd06133">
    <property type="entry name" value="ERI-1_3'hExo_like"/>
    <property type="match status" value="1"/>
</dbReference>
<dbReference type="OrthoDB" id="448399at2759"/>
<evidence type="ECO:0000256" key="2">
    <source>
        <dbReference type="ARBA" id="ARBA00022723"/>
    </source>
</evidence>
<evidence type="ECO:0000256" key="7">
    <source>
        <dbReference type="PROSITE-ProRule" id="PRU01343"/>
    </source>
</evidence>
<evidence type="ECO:0000259" key="8">
    <source>
        <dbReference type="PROSITE" id="PS51999"/>
    </source>
</evidence>
<keyword evidence="5" id="KW-0862">Zinc</keyword>
<protein>
    <recommendedName>
        <fullName evidence="8">GRF-type domain-containing protein</fullName>
    </recommendedName>
</protein>
<dbReference type="GO" id="GO:0008270">
    <property type="term" value="F:zinc ion binding"/>
    <property type="evidence" value="ECO:0007669"/>
    <property type="project" value="UniProtKB-KW"/>
</dbReference>
<gene>
    <name evidence="9" type="ORF">J5N97_013446</name>
</gene>
<evidence type="ECO:0000313" key="9">
    <source>
        <dbReference type="EMBL" id="KAJ0977972.1"/>
    </source>
</evidence>
<organism evidence="9 10">
    <name type="scientific">Dioscorea zingiberensis</name>
    <dbReference type="NCBI Taxonomy" id="325984"/>
    <lineage>
        <taxon>Eukaryota</taxon>
        <taxon>Viridiplantae</taxon>
        <taxon>Streptophyta</taxon>
        <taxon>Embryophyta</taxon>
        <taxon>Tracheophyta</taxon>
        <taxon>Spermatophyta</taxon>
        <taxon>Magnoliopsida</taxon>
        <taxon>Liliopsida</taxon>
        <taxon>Dioscoreales</taxon>
        <taxon>Dioscoreaceae</taxon>
        <taxon>Dioscorea</taxon>
    </lineage>
</organism>
<accession>A0A9D5HJ40</accession>
<dbReference type="Gene3D" id="3.30.420.10">
    <property type="entry name" value="Ribonuclease H-like superfamily/Ribonuclease H"/>
    <property type="match status" value="1"/>
</dbReference>
<sequence length="375" mass="43135">MKWIADEYKKHFAVKNPTATSNHLGVALSLSPETASFLLSSPFPRSSLLVCLVSRAHVGKWRLGSDPRVGGPLPPPRSWSTIRTLKKQWRKTRRHHLDVSRRRILPIVLREVGMALKGVMTRKKKSMPIQLTYIRPVYHQLLTDYCKELTGIQQIQVDRGVSLSEALLMHDKWLEDKGIKHKSFAVVTWGNWDCRTMLESECKFKRIRKPPYFNRWINLKGSFQDIFGVRCNLKEAVELSGLTWEGRPHCGLDDARNTARLLALLMHWGFRFSITNELPLPPIDQPLTYRPFNSHPIDPTQHLQKLKELPGPIPQFHPFMDPTGNETFTYCFCGVMSSKCVIRKPGPMQGRCFFGCGNWTPSRRAVCNYFVWASP</sequence>
<dbReference type="GO" id="GO:0003676">
    <property type="term" value="F:nucleic acid binding"/>
    <property type="evidence" value="ECO:0007669"/>
    <property type="project" value="InterPro"/>
</dbReference>
<keyword evidence="2" id="KW-0479">Metal-binding</keyword>
<evidence type="ECO:0000256" key="5">
    <source>
        <dbReference type="ARBA" id="ARBA00022833"/>
    </source>
</evidence>
<dbReference type="InterPro" id="IPR012337">
    <property type="entry name" value="RNaseH-like_sf"/>
</dbReference>
<dbReference type="InterPro" id="IPR036397">
    <property type="entry name" value="RNaseH_sf"/>
</dbReference>
<reference evidence="9" key="2">
    <citation type="journal article" date="2022" name="Hortic Res">
        <title>The genome of Dioscorea zingiberensis sheds light on the biosynthesis, origin and evolution of the medicinally important diosgenin saponins.</title>
        <authorList>
            <person name="Li Y."/>
            <person name="Tan C."/>
            <person name="Li Z."/>
            <person name="Guo J."/>
            <person name="Li S."/>
            <person name="Chen X."/>
            <person name="Wang C."/>
            <person name="Dai X."/>
            <person name="Yang H."/>
            <person name="Song W."/>
            <person name="Hou L."/>
            <person name="Xu J."/>
            <person name="Tong Z."/>
            <person name="Xu A."/>
            <person name="Yuan X."/>
            <person name="Wang W."/>
            <person name="Yang Q."/>
            <person name="Chen L."/>
            <person name="Sun Z."/>
            <person name="Wang K."/>
            <person name="Pan B."/>
            <person name="Chen J."/>
            <person name="Bao Y."/>
            <person name="Liu F."/>
            <person name="Qi X."/>
            <person name="Gang D.R."/>
            <person name="Wen J."/>
            <person name="Li J."/>
        </authorList>
    </citation>
    <scope>NUCLEOTIDE SEQUENCE</scope>
    <source>
        <strain evidence="9">Dzin_1.0</strain>
    </source>
</reference>
<dbReference type="InterPro" id="IPR051274">
    <property type="entry name" value="3-5_Exoribonuclease"/>
</dbReference>
<dbReference type="Pfam" id="PF00929">
    <property type="entry name" value="RNase_T"/>
    <property type="match status" value="1"/>
</dbReference>
<comment type="caution">
    <text evidence="9">The sequence shown here is derived from an EMBL/GenBank/DDBJ whole genome shotgun (WGS) entry which is preliminary data.</text>
</comment>
<dbReference type="InterPro" id="IPR010666">
    <property type="entry name" value="Znf_GRF"/>
</dbReference>
<dbReference type="EMBL" id="JAGGNH010000003">
    <property type="protein sequence ID" value="KAJ0977972.1"/>
    <property type="molecule type" value="Genomic_DNA"/>
</dbReference>
<keyword evidence="1" id="KW-0540">Nuclease</keyword>
<evidence type="ECO:0000256" key="6">
    <source>
        <dbReference type="ARBA" id="ARBA00022839"/>
    </source>
</evidence>
<dbReference type="PROSITE" id="PS51999">
    <property type="entry name" value="ZF_GRF"/>
    <property type="match status" value="1"/>
</dbReference>
<evidence type="ECO:0000256" key="4">
    <source>
        <dbReference type="ARBA" id="ARBA00022801"/>
    </source>
</evidence>
<proteinExistence type="predicted"/>
<dbReference type="InterPro" id="IPR047201">
    <property type="entry name" value="ERI-1_3'hExo-like"/>
</dbReference>
<dbReference type="AlphaFoldDB" id="A0A9D5HJ40"/>
<keyword evidence="3 7" id="KW-0863">Zinc-finger</keyword>
<evidence type="ECO:0000256" key="3">
    <source>
        <dbReference type="ARBA" id="ARBA00022771"/>
    </source>
</evidence>
<dbReference type="Proteomes" id="UP001085076">
    <property type="component" value="Miscellaneous, Linkage group lg03"/>
</dbReference>
<keyword evidence="6" id="KW-0269">Exonuclease</keyword>
<keyword evidence="4" id="KW-0378">Hydrolase</keyword>
<dbReference type="PANTHER" id="PTHR23044">
    <property type="entry name" value="3'-5' EXONUCLEASE ERI1-RELATED"/>
    <property type="match status" value="1"/>
</dbReference>
<dbReference type="PANTHER" id="PTHR23044:SF61">
    <property type="entry name" value="3'-5' EXORIBONUCLEASE 1-RELATED"/>
    <property type="match status" value="1"/>
</dbReference>
<dbReference type="SMART" id="SM00479">
    <property type="entry name" value="EXOIII"/>
    <property type="match status" value="1"/>
</dbReference>